<dbReference type="STRING" id="310781.SAMN05216259_106268"/>
<keyword evidence="6 8" id="KW-1133">Transmembrane helix</keyword>
<dbReference type="EMBL" id="FNIE01000006">
    <property type="protein sequence ID" value="SDN93189.1"/>
    <property type="molecule type" value="Genomic_DNA"/>
</dbReference>
<sequence length="356" mass="37440">MAALNPPMADRTSGRSPSSGPAGPAVRRPGRPGRPRPRLWRGLVGLVAAVYFLGPMAFSVLFTVDVPREGLTASSYRGILDAEGFWPSLRLTLELAAATIAVTLLLLVPALIAVRLSVPRLRALVEVLCSLPLVVPAVALTAGLGSVLQWGPDDFADTPLFQTFNSLQEPGFPVVLLLAYVLMALPLAYRTLDAGLRALDLATLVEAARNCGASWPRTVLQVVLPNLRGALLNTAFLTLALVLGEYTVSSILGYQPFAVWIVSLGGSNAQVSVAVSVLSLVLTWVLLLLLAAAGRGRAHRTPRATSRRAARRPSRTAPGAASGRTPGREDALPGSANSPRTGGTPPLDPDTLPEKP</sequence>
<dbReference type="AlphaFoldDB" id="A0A1H0FFK3"/>
<feature type="region of interest" description="Disordered" evidence="9">
    <location>
        <begin position="300"/>
        <end position="356"/>
    </location>
</feature>
<evidence type="ECO:0000256" key="8">
    <source>
        <dbReference type="RuleBase" id="RU363032"/>
    </source>
</evidence>
<dbReference type="InterPro" id="IPR000515">
    <property type="entry name" value="MetI-like"/>
</dbReference>
<feature type="transmembrane region" description="Helical" evidence="8">
    <location>
        <begin position="273"/>
        <end position="293"/>
    </location>
</feature>
<feature type="domain" description="ABC transmembrane type-1" evidence="10">
    <location>
        <begin position="89"/>
        <end position="290"/>
    </location>
</feature>
<keyword evidence="7 8" id="KW-0472">Membrane</keyword>
<dbReference type="GO" id="GO:0055085">
    <property type="term" value="P:transmembrane transport"/>
    <property type="evidence" value="ECO:0007669"/>
    <property type="project" value="InterPro"/>
</dbReference>
<evidence type="ECO:0000256" key="9">
    <source>
        <dbReference type="SAM" id="MobiDB-lite"/>
    </source>
</evidence>
<dbReference type="SUPFAM" id="SSF161098">
    <property type="entry name" value="MetI-like"/>
    <property type="match status" value="1"/>
</dbReference>
<keyword evidence="12" id="KW-1185">Reference proteome</keyword>
<dbReference type="PANTHER" id="PTHR43357:SF4">
    <property type="entry name" value="INNER MEMBRANE ABC TRANSPORTER PERMEASE PROTEIN YDCV"/>
    <property type="match status" value="1"/>
</dbReference>
<feature type="transmembrane region" description="Helical" evidence="8">
    <location>
        <begin position="39"/>
        <end position="62"/>
    </location>
</feature>
<dbReference type="PROSITE" id="PS50928">
    <property type="entry name" value="ABC_TM1"/>
    <property type="match status" value="1"/>
</dbReference>
<dbReference type="Pfam" id="PF00528">
    <property type="entry name" value="BPD_transp_1"/>
    <property type="match status" value="1"/>
</dbReference>
<dbReference type="PANTHER" id="PTHR43357">
    <property type="entry name" value="INNER MEMBRANE ABC TRANSPORTER PERMEASE PROTEIN YDCV"/>
    <property type="match status" value="1"/>
</dbReference>
<feature type="transmembrane region" description="Helical" evidence="8">
    <location>
        <begin position="95"/>
        <end position="116"/>
    </location>
</feature>
<evidence type="ECO:0000256" key="3">
    <source>
        <dbReference type="ARBA" id="ARBA00022475"/>
    </source>
</evidence>
<keyword evidence="4" id="KW-0997">Cell inner membrane</keyword>
<dbReference type="Proteomes" id="UP000199341">
    <property type="component" value="Unassembled WGS sequence"/>
</dbReference>
<comment type="similarity">
    <text evidence="8">Belongs to the binding-protein-dependent transport system permease family.</text>
</comment>
<dbReference type="Gene3D" id="1.10.3720.10">
    <property type="entry name" value="MetI-like"/>
    <property type="match status" value="1"/>
</dbReference>
<gene>
    <name evidence="11" type="ORF">SAMN05216259_106268</name>
</gene>
<feature type="region of interest" description="Disordered" evidence="9">
    <location>
        <begin position="1"/>
        <end position="34"/>
    </location>
</feature>
<dbReference type="CDD" id="cd06261">
    <property type="entry name" value="TM_PBP2"/>
    <property type="match status" value="1"/>
</dbReference>
<evidence type="ECO:0000313" key="11">
    <source>
        <dbReference type="EMBL" id="SDN93189.1"/>
    </source>
</evidence>
<dbReference type="GO" id="GO:0005886">
    <property type="term" value="C:plasma membrane"/>
    <property type="evidence" value="ECO:0007669"/>
    <property type="project" value="UniProtKB-SubCell"/>
</dbReference>
<evidence type="ECO:0000259" key="10">
    <source>
        <dbReference type="PROSITE" id="PS50928"/>
    </source>
</evidence>
<evidence type="ECO:0000256" key="1">
    <source>
        <dbReference type="ARBA" id="ARBA00004429"/>
    </source>
</evidence>
<keyword evidence="3" id="KW-1003">Cell membrane</keyword>
<evidence type="ECO:0000256" key="4">
    <source>
        <dbReference type="ARBA" id="ARBA00022519"/>
    </source>
</evidence>
<reference evidence="11 12" key="1">
    <citation type="submission" date="2016-10" db="EMBL/GenBank/DDBJ databases">
        <authorList>
            <person name="de Groot N.N."/>
        </authorList>
    </citation>
    <scope>NUCLEOTIDE SEQUENCE [LARGE SCALE GENOMIC DNA]</scope>
    <source>
        <strain evidence="11 12">CGMCC 4.2022</strain>
    </source>
</reference>
<keyword evidence="2 8" id="KW-0813">Transport</keyword>
<comment type="subcellular location">
    <subcellularLocation>
        <location evidence="1">Cell inner membrane</location>
        <topology evidence="1">Multi-pass membrane protein</topology>
    </subcellularLocation>
    <subcellularLocation>
        <location evidence="8">Cell membrane</location>
        <topology evidence="8">Multi-pass membrane protein</topology>
    </subcellularLocation>
</comment>
<feature type="transmembrane region" description="Helical" evidence="8">
    <location>
        <begin position="128"/>
        <end position="151"/>
    </location>
</feature>
<evidence type="ECO:0000313" key="12">
    <source>
        <dbReference type="Proteomes" id="UP000199341"/>
    </source>
</evidence>
<feature type="compositionally biased region" description="Basic residues" evidence="9">
    <location>
        <begin position="300"/>
        <end position="314"/>
    </location>
</feature>
<feature type="compositionally biased region" description="Low complexity" evidence="9">
    <location>
        <begin position="14"/>
        <end position="27"/>
    </location>
</feature>
<organism evidence="11 12">
    <name type="scientific">Actinacidiphila guanduensis</name>
    <dbReference type="NCBI Taxonomy" id="310781"/>
    <lineage>
        <taxon>Bacteria</taxon>
        <taxon>Bacillati</taxon>
        <taxon>Actinomycetota</taxon>
        <taxon>Actinomycetes</taxon>
        <taxon>Kitasatosporales</taxon>
        <taxon>Streptomycetaceae</taxon>
        <taxon>Actinacidiphila</taxon>
    </lineage>
</organism>
<evidence type="ECO:0000256" key="6">
    <source>
        <dbReference type="ARBA" id="ARBA00022989"/>
    </source>
</evidence>
<feature type="transmembrane region" description="Helical" evidence="8">
    <location>
        <begin position="230"/>
        <end position="253"/>
    </location>
</feature>
<accession>A0A1H0FFK3</accession>
<protein>
    <submittedName>
        <fullName evidence="11">Putative spermidine/putrescine transport system permease protein</fullName>
    </submittedName>
</protein>
<evidence type="ECO:0000256" key="2">
    <source>
        <dbReference type="ARBA" id="ARBA00022448"/>
    </source>
</evidence>
<evidence type="ECO:0000256" key="7">
    <source>
        <dbReference type="ARBA" id="ARBA00023136"/>
    </source>
</evidence>
<proteinExistence type="inferred from homology"/>
<dbReference type="InterPro" id="IPR035906">
    <property type="entry name" value="MetI-like_sf"/>
</dbReference>
<name>A0A1H0FFK3_9ACTN</name>
<keyword evidence="5 8" id="KW-0812">Transmembrane</keyword>
<evidence type="ECO:0000256" key="5">
    <source>
        <dbReference type="ARBA" id="ARBA00022692"/>
    </source>
</evidence>
<feature type="transmembrane region" description="Helical" evidence="8">
    <location>
        <begin position="171"/>
        <end position="189"/>
    </location>
</feature>